<feature type="domain" description="Glycosyl hydrolase family 31 C-terminal" evidence="19">
    <location>
        <begin position="747"/>
        <end position="833"/>
    </location>
</feature>
<comment type="similarity">
    <text evidence="4 14">Belongs to the glycosyl hydrolase 31 family.</text>
</comment>
<evidence type="ECO:0000256" key="1">
    <source>
        <dbReference type="ARBA" id="ARBA00000448"/>
    </source>
</evidence>
<comment type="catalytic activity">
    <reaction evidence="2">
        <text>Hydrolysis of terminal, non-reducing (1-&gt;4)-linked alpha-D-glucose residues with release of alpha-D-glucose.</text>
        <dbReference type="EC" id="3.2.1.20"/>
    </reaction>
</comment>
<dbReference type="Pfam" id="PF01055">
    <property type="entry name" value="Glyco_hydro_31_2nd"/>
    <property type="match status" value="1"/>
</dbReference>
<feature type="domain" description="Glycoside hydrolase family 31 TIM barrel" evidence="17">
    <location>
        <begin position="286"/>
        <end position="739"/>
    </location>
</feature>
<evidence type="ECO:0000256" key="3">
    <source>
        <dbReference type="ARBA" id="ARBA00004613"/>
    </source>
</evidence>
<gene>
    <name evidence="20" type="ORF">CLAFUR5_08588</name>
</gene>
<sequence>MLGRALLRTALWAAAVYAQAQEGVDSTSGEAPEPELYTKDLSPCPGYIAKNYGKTKSGFHADLTLAGEACNLYGIDLPDLKLEVEYQTAERLHVKILDTNNTVYQVPDEIFPRPGYGQWCSQEDSQLKFDFVAEPFSFSVSRTDSGEVLFDTSGSKLVFESQYVHLKTKLPEDPHLYGLGEHSDSFMLNSTNYTRTIWTRDAYSLPQGENLYGAHPIYFEHRKDEAGAKTHGVFLLNSNGMDIYIDDKDGQTLEYNIIGGVLDFYFIAGPSPKDVAQQYAEIAELPLMTPYWGLGFHQCKYGYRDVYQVAEVVANYSEADIPLETMWTDIDYMDLRRVFTLDPERFPAHLVTDLVNTIHARDQHYIVMVDPAVWSAGSNDALDRGIDYNTFLKESNGSLYQGVVWPGPTVFPDWFHPNASAYWNEQFTTFFNGVQGPDIDALWIDMNEPANFCNRPYPCNSPTGFAEEEGNPPEPPPVRGGPDAPIPGFPASLQPNFANGDEKHPVAVSKRDQRAKPHGRGRGSGHWHGQSHKPSKGGWQQGKQSGSGCGPGECLGLPNREYILPPYMIQNGAGPTLAEGTADTDLVHSGGLVEYDVHNLYGTMMSTYSKNAMLARRPDVRPLVITRSTFAGAGKDASHWLGDNVSGWLWYRISISQQLQFASLYQIPVVGSDVCGFGGNTTDTLCARWATLGSFSTFFRNHAEISSIDQEFYRWPIVASAARNGIRMRYLLLDYIYTAIYRQNQTGLPCLNPLFFNYPEDPNTYPIDLQFFYGDGILVSPVTEENSTSVRYYLPDDIFYDFATGKPVRGEGAYVTAEVPYDKIPVHYKGGHIFPQRVESANTTTALRTKGFNIVIAPGLDGMAEGFLYLDDGESLVQDAVSEIEFKYESGKLSMTGSFEYDAGVRIESVTLLGVSEAPEREFENVEYDERTLKRVVVLAIPLTGPREVEIL</sequence>
<dbReference type="SUPFAM" id="SSF74650">
    <property type="entry name" value="Galactose mutarotase-like"/>
    <property type="match status" value="1"/>
</dbReference>
<dbReference type="Proteomes" id="UP000756132">
    <property type="component" value="Chromosome 3"/>
</dbReference>
<dbReference type="KEGG" id="ffu:CLAFUR5_08588"/>
<dbReference type="FunFam" id="2.60.40.1760:FF:000005">
    <property type="entry name" value="Putative alpha-glucosidase AgdA"/>
    <property type="match status" value="1"/>
</dbReference>
<evidence type="ECO:0000256" key="8">
    <source>
        <dbReference type="ARBA" id="ARBA00023180"/>
    </source>
</evidence>
<dbReference type="GO" id="GO:0005576">
    <property type="term" value="C:extracellular region"/>
    <property type="evidence" value="ECO:0007669"/>
    <property type="project" value="UniProtKB-SubCell"/>
</dbReference>
<keyword evidence="5" id="KW-0964">Secreted</keyword>
<keyword evidence="12" id="KW-0624">Polysaccharide degradation</keyword>
<comment type="catalytic activity">
    <reaction evidence="1">
        <text>Hydrolysis of terminal, non-reducing beta-D-glucosyl residues with release of beta-D-glucose.</text>
        <dbReference type="EC" id="3.2.1.21"/>
    </reaction>
</comment>
<evidence type="ECO:0000256" key="4">
    <source>
        <dbReference type="ARBA" id="ARBA00007806"/>
    </source>
</evidence>
<feature type="compositionally biased region" description="Pro residues" evidence="15">
    <location>
        <begin position="472"/>
        <end position="488"/>
    </location>
</feature>
<dbReference type="InterPro" id="IPR048395">
    <property type="entry name" value="Glyco_hydro_31_C"/>
</dbReference>
<evidence type="ECO:0000256" key="6">
    <source>
        <dbReference type="ARBA" id="ARBA00022729"/>
    </source>
</evidence>
<reference evidence="20" key="2">
    <citation type="journal article" date="2022" name="Microb. Genom.">
        <title>A chromosome-scale genome assembly of the tomato pathogen Cladosporium fulvum reveals a compartmentalized genome architecture and the presence of a dispensable chromosome.</title>
        <authorList>
            <person name="Zaccaron A.Z."/>
            <person name="Chen L.H."/>
            <person name="Samaras A."/>
            <person name="Stergiopoulos I."/>
        </authorList>
    </citation>
    <scope>NUCLEOTIDE SEQUENCE</scope>
    <source>
        <strain evidence="20">Race5_Kim</strain>
    </source>
</reference>
<feature type="signal peptide" evidence="16">
    <location>
        <begin position="1"/>
        <end position="20"/>
    </location>
</feature>
<feature type="chain" id="PRO_5040426229" evidence="16">
    <location>
        <begin position="21"/>
        <end position="952"/>
    </location>
</feature>
<comment type="function">
    <text evidence="13">Glucosidase involved in the degradation of cellulosic biomass. Has both alpha- and beta-glucosidase activity.</text>
</comment>
<dbReference type="PANTHER" id="PTHR22762">
    <property type="entry name" value="ALPHA-GLUCOSIDASE"/>
    <property type="match status" value="1"/>
</dbReference>
<evidence type="ECO:0000313" key="20">
    <source>
        <dbReference type="EMBL" id="UJO15385.1"/>
    </source>
</evidence>
<keyword evidence="9" id="KW-0119">Carbohydrate metabolism</keyword>
<dbReference type="GO" id="GO:0008422">
    <property type="term" value="F:beta-glucosidase activity"/>
    <property type="evidence" value="ECO:0007669"/>
    <property type="project" value="UniProtKB-EC"/>
</dbReference>
<dbReference type="InterPro" id="IPR025887">
    <property type="entry name" value="Glyco_hydro_31_N_dom"/>
</dbReference>
<dbReference type="CDD" id="cd06602">
    <property type="entry name" value="GH31_MGAM_SI_GAA"/>
    <property type="match status" value="1"/>
</dbReference>
<feature type="compositionally biased region" description="Basic and acidic residues" evidence="15">
    <location>
        <begin position="500"/>
        <end position="515"/>
    </location>
</feature>
<dbReference type="InterPro" id="IPR017853">
    <property type="entry name" value="GH"/>
</dbReference>
<dbReference type="InterPro" id="IPR013780">
    <property type="entry name" value="Glyco_hydro_b"/>
</dbReference>
<dbReference type="Pfam" id="PF13802">
    <property type="entry name" value="Gal_mutarotas_2"/>
    <property type="match status" value="1"/>
</dbReference>
<evidence type="ECO:0000256" key="9">
    <source>
        <dbReference type="ARBA" id="ARBA00023277"/>
    </source>
</evidence>
<dbReference type="SUPFAM" id="SSF51011">
    <property type="entry name" value="Glycosyl hydrolase domain"/>
    <property type="match status" value="1"/>
</dbReference>
<keyword evidence="6 16" id="KW-0732">Signal</keyword>
<dbReference type="InterPro" id="IPR000322">
    <property type="entry name" value="Glyco_hydro_31_TIM"/>
</dbReference>
<reference evidence="20" key="1">
    <citation type="submission" date="2021-12" db="EMBL/GenBank/DDBJ databases">
        <authorList>
            <person name="Zaccaron A."/>
            <person name="Stergiopoulos I."/>
        </authorList>
    </citation>
    <scope>NUCLEOTIDE SEQUENCE</scope>
    <source>
        <strain evidence="20">Race5_Kim</strain>
    </source>
</reference>
<keyword evidence="7 14" id="KW-0378">Hydrolase</keyword>
<dbReference type="Gene3D" id="2.60.40.1180">
    <property type="entry name" value="Golgi alpha-mannosidase II"/>
    <property type="match status" value="2"/>
</dbReference>
<feature type="domain" description="Glycoside hydrolase family 31 N-terminal" evidence="18">
    <location>
        <begin position="128"/>
        <end position="240"/>
    </location>
</feature>
<evidence type="ECO:0000256" key="11">
    <source>
        <dbReference type="ARBA" id="ARBA00023316"/>
    </source>
</evidence>
<keyword evidence="21" id="KW-1185">Reference proteome</keyword>
<evidence type="ECO:0000256" key="16">
    <source>
        <dbReference type="SAM" id="SignalP"/>
    </source>
</evidence>
<dbReference type="GeneID" id="71988466"/>
<keyword evidence="8" id="KW-0325">Glycoprotein</keyword>
<dbReference type="Gene3D" id="2.60.40.1760">
    <property type="entry name" value="glycosyl hydrolase (family 31)"/>
    <property type="match status" value="1"/>
</dbReference>
<evidence type="ECO:0000256" key="14">
    <source>
        <dbReference type="RuleBase" id="RU361185"/>
    </source>
</evidence>
<dbReference type="CDD" id="cd14752">
    <property type="entry name" value="GH31_N"/>
    <property type="match status" value="1"/>
</dbReference>
<dbReference type="GO" id="GO:0004558">
    <property type="term" value="F:alpha-1,4-glucosidase activity"/>
    <property type="evidence" value="ECO:0007669"/>
    <property type="project" value="UniProtKB-EC"/>
</dbReference>
<feature type="compositionally biased region" description="Basic residues" evidence="15">
    <location>
        <begin position="516"/>
        <end position="535"/>
    </location>
</feature>
<dbReference type="GO" id="GO:0000272">
    <property type="term" value="P:polysaccharide catabolic process"/>
    <property type="evidence" value="ECO:0007669"/>
    <property type="project" value="UniProtKB-KW"/>
</dbReference>
<evidence type="ECO:0000313" key="21">
    <source>
        <dbReference type="Proteomes" id="UP000756132"/>
    </source>
</evidence>
<evidence type="ECO:0000256" key="5">
    <source>
        <dbReference type="ARBA" id="ARBA00022525"/>
    </source>
</evidence>
<evidence type="ECO:0000256" key="15">
    <source>
        <dbReference type="SAM" id="MobiDB-lite"/>
    </source>
</evidence>
<evidence type="ECO:0000256" key="7">
    <source>
        <dbReference type="ARBA" id="ARBA00022801"/>
    </source>
</evidence>
<evidence type="ECO:0000256" key="13">
    <source>
        <dbReference type="ARBA" id="ARBA00025512"/>
    </source>
</evidence>
<comment type="subcellular location">
    <subcellularLocation>
        <location evidence="3">Secreted</location>
    </subcellularLocation>
</comment>
<evidence type="ECO:0000259" key="19">
    <source>
        <dbReference type="Pfam" id="PF21365"/>
    </source>
</evidence>
<keyword evidence="10 14" id="KW-0326">Glycosidase</keyword>
<evidence type="ECO:0000259" key="17">
    <source>
        <dbReference type="Pfam" id="PF01055"/>
    </source>
</evidence>
<dbReference type="Gene3D" id="3.20.20.80">
    <property type="entry name" value="Glycosidases"/>
    <property type="match status" value="2"/>
</dbReference>
<dbReference type="PANTHER" id="PTHR22762:SF67">
    <property type="entry name" value="ALPHA_BETA-GLUCOSIDASE AGDC-RELATED"/>
    <property type="match status" value="1"/>
</dbReference>
<dbReference type="InterPro" id="IPR011013">
    <property type="entry name" value="Gal_mutarotase_sf_dom"/>
</dbReference>
<protein>
    <submittedName>
        <fullName evidence="20">Alpha/beta-glucosidase agdC</fullName>
    </submittedName>
</protein>
<name>A0A9Q8LDI0_PASFU</name>
<dbReference type="Pfam" id="PF21365">
    <property type="entry name" value="Glyco_hydro_31_3rd"/>
    <property type="match status" value="1"/>
</dbReference>
<dbReference type="RefSeq" id="XP_047759751.1">
    <property type="nucleotide sequence ID" value="XM_047907736.1"/>
</dbReference>
<evidence type="ECO:0000256" key="10">
    <source>
        <dbReference type="ARBA" id="ARBA00023295"/>
    </source>
</evidence>
<evidence type="ECO:0000256" key="12">
    <source>
        <dbReference type="ARBA" id="ARBA00023326"/>
    </source>
</evidence>
<accession>A0A9Q8LDI0</accession>
<dbReference type="SUPFAM" id="SSF51445">
    <property type="entry name" value="(Trans)glycosidases"/>
    <property type="match status" value="1"/>
</dbReference>
<dbReference type="OrthoDB" id="5839090at2759"/>
<proteinExistence type="inferred from homology"/>
<feature type="region of interest" description="Disordered" evidence="15">
    <location>
        <begin position="463"/>
        <end position="552"/>
    </location>
</feature>
<dbReference type="EMBL" id="CP090165">
    <property type="protein sequence ID" value="UJO15385.1"/>
    <property type="molecule type" value="Genomic_DNA"/>
</dbReference>
<dbReference type="GO" id="GO:0030246">
    <property type="term" value="F:carbohydrate binding"/>
    <property type="evidence" value="ECO:0007669"/>
    <property type="project" value="InterPro"/>
</dbReference>
<dbReference type="AlphaFoldDB" id="A0A9Q8LDI0"/>
<dbReference type="GO" id="GO:0071555">
    <property type="term" value="P:cell wall organization"/>
    <property type="evidence" value="ECO:0007669"/>
    <property type="project" value="UniProtKB-KW"/>
</dbReference>
<organism evidence="20 21">
    <name type="scientific">Passalora fulva</name>
    <name type="common">Tomato leaf mold</name>
    <name type="synonym">Cladosporium fulvum</name>
    <dbReference type="NCBI Taxonomy" id="5499"/>
    <lineage>
        <taxon>Eukaryota</taxon>
        <taxon>Fungi</taxon>
        <taxon>Dikarya</taxon>
        <taxon>Ascomycota</taxon>
        <taxon>Pezizomycotina</taxon>
        <taxon>Dothideomycetes</taxon>
        <taxon>Dothideomycetidae</taxon>
        <taxon>Mycosphaerellales</taxon>
        <taxon>Mycosphaerellaceae</taxon>
        <taxon>Fulvia</taxon>
    </lineage>
</organism>
<evidence type="ECO:0000259" key="18">
    <source>
        <dbReference type="Pfam" id="PF13802"/>
    </source>
</evidence>
<keyword evidence="11" id="KW-0961">Cell wall biogenesis/degradation</keyword>
<dbReference type="FunFam" id="2.60.40.1180:FF:000089">
    <property type="entry name" value="Alpha-glucosidase B"/>
    <property type="match status" value="1"/>
</dbReference>
<evidence type="ECO:0000256" key="2">
    <source>
        <dbReference type="ARBA" id="ARBA00001657"/>
    </source>
</evidence>